<dbReference type="AlphaFoldDB" id="A0A2G5TNG6"/>
<evidence type="ECO:0000256" key="1">
    <source>
        <dbReference type="SAM" id="MobiDB-lite"/>
    </source>
</evidence>
<feature type="compositionally biased region" description="Basic and acidic residues" evidence="1">
    <location>
        <begin position="1"/>
        <end position="13"/>
    </location>
</feature>
<protein>
    <submittedName>
        <fullName evidence="2">Uncharacterized protein</fullName>
    </submittedName>
</protein>
<dbReference type="EMBL" id="PDUG01000005">
    <property type="protein sequence ID" value="PIC28773.1"/>
    <property type="molecule type" value="Genomic_DNA"/>
</dbReference>
<sequence length="135" mass="14966">MDKKPNKSAKEGQKGNSSPAVRETMITRIQRRARSLAHSAPGRAINRLAQGVRSIRLLGRGQSAPAPGERIPEQVVQPPPSTEIVRETARPRHRKKRLEAVRNSVSPSPSRSPPKYVDTPDDLKPRSSNESPRKK</sequence>
<comment type="caution">
    <text evidence="2">The sequence shown here is derived from an EMBL/GenBank/DDBJ whole genome shotgun (WGS) entry which is preliminary data.</text>
</comment>
<feature type="region of interest" description="Disordered" evidence="1">
    <location>
        <begin position="59"/>
        <end position="135"/>
    </location>
</feature>
<evidence type="ECO:0000313" key="2">
    <source>
        <dbReference type="EMBL" id="PIC28773.1"/>
    </source>
</evidence>
<keyword evidence="3" id="KW-1185">Reference proteome</keyword>
<feature type="region of interest" description="Disordered" evidence="1">
    <location>
        <begin position="1"/>
        <end position="22"/>
    </location>
</feature>
<accession>A0A2G5TNG6</accession>
<proteinExistence type="predicted"/>
<name>A0A2G5TNG6_9PELO</name>
<evidence type="ECO:0000313" key="3">
    <source>
        <dbReference type="Proteomes" id="UP000230233"/>
    </source>
</evidence>
<dbReference type="OrthoDB" id="5880912at2759"/>
<organism evidence="2 3">
    <name type="scientific">Caenorhabditis nigoni</name>
    <dbReference type="NCBI Taxonomy" id="1611254"/>
    <lineage>
        <taxon>Eukaryota</taxon>
        <taxon>Metazoa</taxon>
        <taxon>Ecdysozoa</taxon>
        <taxon>Nematoda</taxon>
        <taxon>Chromadorea</taxon>
        <taxon>Rhabditida</taxon>
        <taxon>Rhabditina</taxon>
        <taxon>Rhabditomorpha</taxon>
        <taxon>Rhabditoidea</taxon>
        <taxon>Rhabditidae</taxon>
        <taxon>Peloderinae</taxon>
        <taxon>Caenorhabditis</taxon>
    </lineage>
</organism>
<reference evidence="3" key="1">
    <citation type="submission" date="2017-10" db="EMBL/GenBank/DDBJ databases">
        <title>Rapid genome shrinkage in a self-fertile nematode reveals novel sperm competition proteins.</title>
        <authorList>
            <person name="Yin D."/>
            <person name="Schwarz E.M."/>
            <person name="Thomas C.G."/>
            <person name="Felde R.L."/>
            <person name="Korf I.F."/>
            <person name="Cutter A.D."/>
            <person name="Schartner C.M."/>
            <person name="Ralston E.J."/>
            <person name="Meyer B.J."/>
            <person name="Haag E.S."/>
        </authorList>
    </citation>
    <scope>NUCLEOTIDE SEQUENCE [LARGE SCALE GENOMIC DNA]</scope>
    <source>
        <strain evidence="3">JU1422</strain>
    </source>
</reference>
<dbReference type="Proteomes" id="UP000230233">
    <property type="component" value="Chromosome V"/>
</dbReference>
<gene>
    <name evidence="2" type="primary">Cnig_chr_V.g20580</name>
    <name evidence="2" type="ORF">B9Z55_020580</name>
</gene>